<gene>
    <name evidence="4" type="ORF">BIV24_29610</name>
</gene>
<comment type="similarity">
    <text evidence="1">Belongs to the NAD(P)H dehydrogenase (quinone) family.</text>
</comment>
<evidence type="ECO:0000313" key="4">
    <source>
        <dbReference type="EMBL" id="OIJ84990.1"/>
    </source>
</evidence>
<accession>A0A1S2NU34</accession>
<dbReference type="Pfam" id="PF02525">
    <property type="entry name" value="Flavodoxin_2"/>
    <property type="match status" value="1"/>
</dbReference>
<evidence type="ECO:0000256" key="1">
    <source>
        <dbReference type="ARBA" id="ARBA00006252"/>
    </source>
</evidence>
<dbReference type="OrthoDB" id="9798454at2"/>
<dbReference type="GO" id="GO:0005829">
    <property type="term" value="C:cytosol"/>
    <property type="evidence" value="ECO:0007669"/>
    <property type="project" value="TreeGrafter"/>
</dbReference>
<dbReference type="Gene3D" id="3.40.50.360">
    <property type="match status" value="1"/>
</dbReference>
<organism evidence="4 5">
    <name type="scientific">Streptomyces colonosanans</name>
    <dbReference type="NCBI Taxonomy" id="1428652"/>
    <lineage>
        <taxon>Bacteria</taxon>
        <taxon>Bacillati</taxon>
        <taxon>Actinomycetota</taxon>
        <taxon>Actinomycetes</taxon>
        <taxon>Kitasatosporales</taxon>
        <taxon>Streptomycetaceae</taxon>
        <taxon>Streptomyces</taxon>
    </lineage>
</organism>
<dbReference type="InterPro" id="IPR003680">
    <property type="entry name" value="Flavodoxin_fold"/>
</dbReference>
<dbReference type="PANTHER" id="PTHR10204:SF34">
    <property type="entry name" value="NAD(P)H DEHYDROGENASE [QUINONE] 1 ISOFORM 1"/>
    <property type="match status" value="1"/>
</dbReference>
<dbReference type="SUPFAM" id="SSF52218">
    <property type="entry name" value="Flavoproteins"/>
    <property type="match status" value="1"/>
</dbReference>
<keyword evidence="5" id="KW-1185">Reference proteome</keyword>
<dbReference type="Proteomes" id="UP000179935">
    <property type="component" value="Unassembled WGS sequence"/>
</dbReference>
<keyword evidence="2" id="KW-0560">Oxidoreductase</keyword>
<comment type="caution">
    <text evidence="4">The sequence shown here is derived from an EMBL/GenBank/DDBJ whole genome shotgun (WGS) entry which is preliminary data.</text>
</comment>
<proteinExistence type="inferred from homology"/>
<protein>
    <submittedName>
        <fullName evidence="4">NADPH quinone oxidoreductase</fullName>
    </submittedName>
</protein>
<dbReference type="InterPro" id="IPR029039">
    <property type="entry name" value="Flavoprotein-like_sf"/>
</dbReference>
<feature type="domain" description="Flavodoxin-like fold" evidence="3">
    <location>
        <begin position="1"/>
        <end position="208"/>
    </location>
</feature>
<dbReference type="InterPro" id="IPR051545">
    <property type="entry name" value="NAD(P)H_dehydrogenase_qn"/>
</dbReference>
<dbReference type="EMBL" id="MLYP01000105">
    <property type="protein sequence ID" value="OIJ84990.1"/>
    <property type="molecule type" value="Genomic_DNA"/>
</dbReference>
<evidence type="ECO:0000259" key="3">
    <source>
        <dbReference type="Pfam" id="PF02525"/>
    </source>
</evidence>
<dbReference type="GO" id="GO:0003955">
    <property type="term" value="F:NAD(P)H dehydrogenase (quinone) activity"/>
    <property type="evidence" value="ECO:0007669"/>
    <property type="project" value="TreeGrafter"/>
</dbReference>
<dbReference type="RefSeq" id="WP_071369549.1">
    <property type="nucleotide sequence ID" value="NZ_MLYP01000105.1"/>
</dbReference>
<reference evidence="4 5" key="1">
    <citation type="submission" date="2016-10" db="EMBL/GenBank/DDBJ databases">
        <title>Genome sequence of Streptomyces sp. MUSC 93.</title>
        <authorList>
            <person name="Lee L.-H."/>
            <person name="Ser H.-L."/>
            <person name="Law J.W.-F."/>
        </authorList>
    </citation>
    <scope>NUCLEOTIDE SEQUENCE [LARGE SCALE GENOMIC DNA]</scope>
    <source>
        <strain evidence="4 5">MUSC 93</strain>
    </source>
</reference>
<sequence length="246" mass="27440">MRFLIVLAHPEPASFNAALTRVATETLQGAGHSVEISDLYAMKFHAVVGPDDFQDRPRAAGVLDIAREQGTAFEAGSLSPDIRAEQDKLAGADVLILQFPMWWFTMPAIMKGWVDRVMAKGFAYKAGRKYDTGMFQGKSAMVSVTTGTSAATYAPNGIDGDILNVLWPIHNGILRYTGFDVITPFIAYEPGRRSREERVSMLRAYRDRLRGLDRTPRLFFHSREEYGPDERLRAGVTARTIAQRNP</sequence>
<dbReference type="PANTHER" id="PTHR10204">
    <property type="entry name" value="NAD P H OXIDOREDUCTASE-RELATED"/>
    <property type="match status" value="1"/>
</dbReference>
<evidence type="ECO:0000256" key="2">
    <source>
        <dbReference type="ARBA" id="ARBA00023002"/>
    </source>
</evidence>
<name>A0A1S2NU34_9ACTN</name>
<dbReference type="STRING" id="1428652.BIV24_29610"/>
<evidence type="ECO:0000313" key="5">
    <source>
        <dbReference type="Proteomes" id="UP000179935"/>
    </source>
</evidence>
<dbReference type="AlphaFoldDB" id="A0A1S2NU34"/>